<evidence type="ECO:0000256" key="4">
    <source>
        <dbReference type="ARBA" id="ARBA00022553"/>
    </source>
</evidence>
<evidence type="ECO:0000256" key="2">
    <source>
        <dbReference type="ARBA" id="ARBA00006432"/>
    </source>
</evidence>
<dbReference type="NCBIfam" id="TIGR01720">
    <property type="entry name" value="NRPS-para261"/>
    <property type="match status" value="1"/>
</dbReference>
<evidence type="ECO:0000256" key="1">
    <source>
        <dbReference type="ARBA" id="ARBA00001957"/>
    </source>
</evidence>
<evidence type="ECO:0000313" key="10">
    <source>
        <dbReference type="EMBL" id="OKP79509.1"/>
    </source>
</evidence>
<comment type="cofactor">
    <cofactor evidence="1">
        <name>pantetheine 4'-phosphate</name>
        <dbReference type="ChEBI" id="CHEBI:47942"/>
    </cofactor>
</comment>
<evidence type="ECO:0000256" key="8">
    <source>
        <dbReference type="ARBA" id="ARBA00023268"/>
    </source>
</evidence>
<dbReference type="PROSITE" id="PS00012">
    <property type="entry name" value="PHOSPHOPANTETHEINE"/>
    <property type="match status" value="1"/>
</dbReference>
<proteinExistence type="inferred from homology"/>
<comment type="caution">
    <text evidence="10">The sequence shown here is derived from an EMBL/GenBank/DDBJ whole genome shotgun (WGS) entry which is preliminary data.</text>
</comment>
<keyword evidence="4" id="KW-0597">Phosphoprotein</keyword>
<dbReference type="Pfam" id="PF00550">
    <property type="entry name" value="PP-binding"/>
    <property type="match status" value="1"/>
</dbReference>
<dbReference type="PROSITE" id="PS00455">
    <property type="entry name" value="AMP_BINDING"/>
    <property type="match status" value="1"/>
</dbReference>
<dbReference type="Gene3D" id="3.30.559.30">
    <property type="entry name" value="Nonribosomal peptide synthetase, condensation domain"/>
    <property type="match status" value="2"/>
</dbReference>
<reference evidence="10 11" key="1">
    <citation type="submission" date="2016-03" db="EMBL/GenBank/DDBJ databases">
        <authorList>
            <person name="Sant'Anna F.H."/>
            <person name="Ambrosini A."/>
            <person name="Souza R."/>
            <person name="Bach E."/>
            <person name="Fernandes G."/>
            <person name="Balsanelli E."/>
            <person name="Baura V.A."/>
            <person name="Souza E.M."/>
            <person name="Passaglia L."/>
        </authorList>
    </citation>
    <scope>NUCLEOTIDE SEQUENCE [LARGE SCALE GENOMIC DNA]</scope>
    <source>
        <strain evidence="10 11">P26E</strain>
    </source>
</reference>
<dbReference type="InterPro" id="IPR042099">
    <property type="entry name" value="ANL_N_sf"/>
</dbReference>
<dbReference type="RefSeq" id="WP_074109331.1">
    <property type="nucleotide sequence ID" value="NZ_LVWI01000092.1"/>
</dbReference>
<protein>
    <recommendedName>
        <fullName evidence="9">Carrier domain-containing protein</fullName>
    </recommendedName>
</protein>
<dbReference type="PANTHER" id="PTHR45527:SF1">
    <property type="entry name" value="FATTY ACID SYNTHASE"/>
    <property type="match status" value="1"/>
</dbReference>
<evidence type="ECO:0000259" key="9">
    <source>
        <dbReference type="PROSITE" id="PS50075"/>
    </source>
</evidence>
<dbReference type="InterPro" id="IPR000873">
    <property type="entry name" value="AMP-dep_synth/lig_dom"/>
</dbReference>
<accession>A0ABX3EF74</accession>
<organism evidence="10 11">
    <name type="scientific">Paenibacillus helianthi</name>
    <dbReference type="NCBI Taxonomy" id="1349432"/>
    <lineage>
        <taxon>Bacteria</taxon>
        <taxon>Bacillati</taxon>
        <taxon>Bacillota</taxon>
        <taxon>Bacilli</taxon>
        <taxon>Bacillales</taxon>
        <taxon>Paenibacillaceae</taxon>
        <taxon>Paenibacillus</taxon>
    </lineage>
</organism>
<evidence type="ECO:0000256" key="3">
    <source>
        <dbReference type="ARBA" id="ARBA00022450"/>
    </source>
</evidence>
<sequence>MSFPVYYGLTHAQKRIWYEEQLSPSTSIYNIGGAVFLRGEIDLVALEKAIQLAVRMNEGLRLRFELHNGEVRQYVEEHREEALPYFHFEKLEDDKKSIEQFMVNESAKPFSILEDRLFYFTLFTIEGGTGGYFIKMHHIIADGWSCEILTNQIAELYLALLNGQPAHEMFENRYTVYINQEQNYLQSDRFQRDKRFWNTKYADLPSKLPFRSMDDPKGRRMTFFMDQPQFMKVKKMASDTNCSINSIYIALLMIYLYKTTFERDVIIGSPALNRMSRIEKGIFGMFTNTLPIRIRNIDGILSAYEFFKLVYTEAVSCYKHQKYPFDLLMKDINFAREHGDNRLFDICVNYYNTKFRRELGHLEVDNVEFYNGRQSYSLQMIIREWGDENTATIEYDYKEKNYSGSDIAALHDQLNSLIDQITENPYELVGKLTLLSKTKMDKLFDSSHRAQDAKLPNTNVIQLFEKQAAETPDRIAVTLNNRWLTYKELNEEVDRLAGYLMKCNIAPGDLVGLVTVHSIESIVGILGVMKAGAAYVPIDTDSPRERIELILADSDISVVLVNEDRYKINPIKVDITVDLREADKWSKENTCDPDIAKHMLDGTAYVIYTSGSTGKPKGVVIDHKALLNYILWAKNTYVKSEIEVFSLFTSLAFDLTVTSIFTPLVSGGQIIVYPPVAEEHVLYKILRENKSTVIKLTPSHLSLIAHQNYIAAGVKRFIVGGEDLKVSLAQTIMSSFGHDVEIYNEYGPTEATVGCMIHKFDPACSEEVSVPIGMSIDNIRVYVLDPDLMPVPQGVTGEIYIAGSGLAKEYLNLPDVTFKSFIHHPHLNERLYKTGDLAHTSPNGILFYEGRADQVVKIRGNRVDLNEIEYHLLNHPAIREAIVTEIKSPTGNSHLCAYLVAKTSIQDNDLASYLAMKLPAYMVPDYFMPLRQIPLTINGKVDIRDLPKPVMKGDQQNHVDGRNEIEVALVETIQETLNLVRIGINDNFFHLGGDSISAIQISSRMKSLGFTITAAEILKSPIIGEMSLSVRRAYKVIGSRDEISGILPQTPPIMWFKSLQLNHEEHYHQSIMISISPTVTLHELILCWNVIIRHHDALRLNYDSNNGLFFNKDHLIHQQSIERYDLSSLAPDRQAEYVIEMATKMKSETQLNRDLLVQACLFELGEQGNHLLLTAHHLVMDSVSWRIILSHLYMLLKQLREGRELELPFKTSSYKAWAEDLYLQSQVMPDNELDYWLDSAGRLFKYPYAIEAESSTDEAYTLYTEVPEGITSNLLTNANIAYNTQTKELLLLALMRTIRELTSMQAITLELEGHGREGVPQLDLTETVGWFTSFYPLHADLTSNELDEQIKEVKELVRRIPHNGRNYGIYKYICGMVQESESDVIRFNYLGEFSKAVDNEYFQIVFEETGVESSRANKLSSLIELNCLVVSDKLKIQITYNQNRLTTEHMERFMEAFLEHIKSIAEHCRTTEELEFTSSDFELAGLSTEELNQLFQL</sequence>
<dbReference type="Gene3D" id="3.40.50.12780">
    <property type="entry name" value="N-terminal domain of ligase-like"/>
    <property type="match status" value="1"/>
</dbReference>
<name>A0ABX3EF74_9BACL</name>
<keyword evidence="5" id="KW-0436">Ligase</keyword>
<dbReference type="InterPro" id="IPR001242">
    <property type="entry name" value="Condensation_dom"/>
</dbReference>
<evidence type="ECO:0000256" key="5">
    <source>
        <dbReference type="ARBA" id="ARBA00022598"/>
    </source>
</evidence>
<dbReference type="SUPFAM" id="SSF52777">
    <property type="entry name" value="CoA-dependent acyltransferases"/>
    <property type="match status" value="4"/>
</dbReference>
<dbReference type="Proteomes" id="UP000186058">
    <property type="component" value="Unassembled WGS sequence"/>
</dbReference>
<keyword evidence="6" id="KW-0677">Repeat</keyword>
<dbReference type="InterPro" id="IPR036736">
    <property type="entry name" value="ACP-like_sf"/>
</dbReference>
<dbReference type="EMBL" id="LVWI01000092">
    <property type="protein sequence ID" value="OKP79509.1"/>
    <property type="molecule type" value="Genomic_DNA"/>
</dbReference>
<dbReference type="PROSITE" id="PS50075">
    <property type="entry name" value="CARRIER"/>
    <property type="match status" value="1"/>
</dbReference>
<dbReference type="NCBIfam" id="TIGR01733">
    <property type="entry name" value="AA-adenyl-dom"/>
    <property type="match status" value="1"/>
</dbReference>
<dbReference type="Gene3D" id="3.30.300.30">
    <property type="match status" value="1"/>
</dbReference>
<dbReference type="SUPFAM" id="SSF47336">
    <property type="entry name" value="ACP-like"/>
    <property type="match status" value="1"/>
</dbReference>
<evidence type="ECO:0000256" key="6">
    <source>
        <dbReference type="ARBA" id="ARBA00022737"/>
    </source>
</evidence>
<dbReference type="Pfam" id="PF13193">
    <property type="entry name" value="AMP-binding_C"/>
    <property type="match status" value="1"/>
</dbReference>
<dbReference type="Gene3D" id="3.30.559.10">
    <property type="entry name" value="Chloramphenicol acetyltransferase-like domain"/>
    <property type="match status" value="2"/>
</dbReference>
<dbReference type="PANTHER" id="PTHR45527">
    <property type="entry name" value="NONRIBOSOMAL PEPTIDE SYNTHETASE"/>
    <property type="match status" value="1"/>
</dbReference>
<comment type="similarity">
    <text evidence="2">Belongs to the ATP-dependent AMP-binding enzyme family.</text>
</comment>
<evidence type="ECO:0000313" key="11">
    <source>
        <dbReference type="Proteomes" id="UP000186058"/>
    </source>
</evidence>
<dbReference type="Gene3D" id="1.10.1200.10">
    <property type="entry name" value="ACP-like"/>
    <property type="match status" value="1"/>
</dbReference>
<keyword evidence="7" id="KW-0045">Antibiotic biosynthesis</keyword>
<dbReference type="InterPro" id="IPR025110">
    <property type="entry name" value="AMP-bd_C"/>
</dbReference>
<dbReference type="SUPFAM" id="SSF56801">
    <property type="entry name" value="Acetyl-CoA synthetase-like"/>
    <property type="match status" value="1"/>
</dbReference>
<dbReference type="InterPro" id="IPR045851">
    <property type="entry name" value="AMP-bd_C_sf"/>
</dbReference>
<dbReference type="InterPro" id="IPR006162">
    <property type="entry name" value="Ppantetheine_attach_site"/>
</dbReference>
<dbReference type="InterPro" id="IPR010071">
    <property type="entry name" value="AA_adenyl_dom"/>
</dbReference>
<dbReference type="Pfam" id="PF00501">
    <property type="entry name" value="AMP-binding"/>
    <property type="match status" value="1"/>
</dbReference>
<gene>
    <name evidence="10" type="ORF">A3844_28700</name>
</gene>
<dbReference type="Pfam" id="PF00668">
    <property type="entry name" value="Condensation"/>
    <property type="match status" value="2"/>
</dbReference>
<dbReference type="InterPro" id="IPR009081">
    <property type="entry name" value="PP-bd_ACP"/>
</dbReference>
<keyword evidence="11" id="KW-1185">Reference proteome</keyword>
<keyword evidence="3" id="KW-0596">Phosphopantetheine</keyword>
<dbReference type="InterPro" id="IPR023213">
    <property type="entry name" value="CAT-like_dom_sf"/>
</dbReference>
<feature type="domain" description="Carrier" evidence="9">
    <location>
        <begin position="960"/>
        <end position="1034"/>
    </location>
</feature>
<evidence type="ECO:0000256" key="7">
    <source>
        <dbReference type="ARBA" id="ARBA00023194"/>
    </source>
</evidence>
<dbReference type="InterPro" id="IPR010060">
    <property type="entry name" value="NRPS_synth"/>
</dbReference>
<dbReference type="InterPro" id="IPR020845">
    <property type="entry name" value="AMP-binding_CS"/>
</dbReference>
<keyword evidence="8" id="KW-0511">Multifunctional enzyme</keyword>